<dbReference type="InterPro" id="IPR031814">
    <property type="entry name" value="ALG11_N"/>
</dbReference>
<protein>
    <submittedName>
        <fullName evidence="9">ALG11_N domain-containing protein</fullName>
    </submittedName>
</protein>
<evidence type="ECO:0000313" key="8">
    <source>
        <dbReference type="Proteomes" id="UP000050761"/>
    </source>
</evidence>
<dbReference type="GO" id="GO:0005789">
    <property type="term" value="C:endoplasmic reticulum membrane"/>
    <property type="evidence" value="ECO:0007669"/>
    <property type="project" value="UniProtKB-SubCell"/>
</dbReference>
<evidence type="ECO:0000256" key="4">
    <source>
        <dbReference type="ARBA" id="ARBA00022824"/>
    </source>
</evidence>
<dbReference type="Proteomes" id="UP000050761">
    <property type="component" value="Unassembled WGS sequence"/>
</dbReference>
<keyword evidence="8" id="KW-1185">Reference proteome</keyword>
<evidence type="ECO:0000313" key="9">
    <source>
        <dbReference type="WBParaSite" id="HPBE_0000835501-mRNA-1"/>
    </source>
</evidence>
<evidence type="ECO:0000256" key="1">
    <source>
        <dbReference type="ARBA" id="ARBA00004586"/>
    </source>
</evidence>
<keyword evidence="5" id="KW-1133">Transmembrane helix</keyword>
<dbReference type="GO" id="GO:0004377">
    <property type="term" value="F:GDP-Man:Man(3)GlcNAc(2)-PP-Dol alpha-1,2-mannosyltransferase activity"/>
    <property type="evidence" value="ECO:0007669"/>
    <property type="project" value="InterPro"/>
</dbReference>
<dbReference type="PANTHER" id="PTHR45919:SF1">
    <property type="entry name" value="GDP-MAN:MAN(3)GLCNAC(2)-PP-DOL ALPHA-1,2-MANNOSYLTRANSFERASE"/>
    <property type="match status" value="1"/>
</dbReference>
<evidence type="ECO:0000256" key="3">
    <source>
        <dbReference type="ARBA" id="ARBA00022679"/>
    </source>
</evidence>
<evidence type="ECO:0000259" key="6">
    <source>
        <dbReference type="Pfam" id="PF15924"/>
    </source>
</evidence>
<reference evidence="9" key="2">
    <citation type="submission" date="2019-09" db="UniProtKB">
        <authorList>
            <consortium name="WormBaseParasite"/>
        </authorList>
    </citation>
    <scope>IDENTIFICATION</scope>
</reference>
<evidence type="ECO:0000256" key="5">
    <source>
        <dbReference type="SAM" id="Phobius"/>
    </source>
</evidence>
<keyword evidence="3" id="KW-0808">Transferase</keyword>
<comment type="similarity">
    <text evidence="2">Belongs to the glycosyltransferase group 1 family. Glycosyltransferase 4 subfamily.</text>
</comment>
<accession>A0A3P7XN41</accession>
<dbReference type="AlphaFoldDB" id="A0A183FLZ8"/>
<feature type="transmembrane region" description="Helical" evidence="5">
    <location>
        <begin position="12"/>
        <end position="31"/>
    </location>
</feature>
<gene>
    <name evidence="7" type="ORF">HPBE_LOCUS8356</name>
</gene>
<dbReference type="OrthoDB" id="2276068at2759"/>
<evidence type="ECO:0000313" key="7">
    <source>
        <dbReference type="EMBL" id="VDO76030.1"/>
    </source>
</evidence>
<keyword evidence="4" id="KW-0256">Endoplasmic reticulum</keyword>
<dbReference type="SUPFAM" id="SSF53756">
    <property type="entry name" value="UDP-Glycosyltransferase/glycogen phosphorylase"/>
    <property type="match status" value="1"/>
</dbReference>
<name>A0A183FLZ8_HELPZ</name>
<comment type="subcellular location">
    <subcellularLocation>
        <location evidence="1">Endoplasmic reticulum membrane</location>
    </subcellularLocation>
</comment>
<proteinExistence type="inferred from homology"/>
<feature type="domain" description="ALG11 mannosyltransferase N-terminal" evidence="6">
    <location>
        <begin position="41"/>
        <end position="225"/>
    </location>
</feature>
<reference evidence="7 8" key="1">
    <citation type="submission" date="2018-11" db="EMBL/GenBank/DDBJ databases">
        <authorList>
            <consortium name="Pathogen Informatics"/>
        </authorList>
    </citation>
    <scope>NUCLEOTIDE SEQUENCE [LARGE SCALE GENOMIC DNA]</scope>
</reference>
<keyword evidence="5" id="KW-0812">Transmembrane</keyword>
<dbReference type="EMBL" id="UZAH01026129">
    <property type="protein sequence ID" value="VDO76030.1"/>
    <property type="molecule type" value="Genomic_DNA"/>
</dbReference>
<sequence length="334" mass="38822">SLSKYNTFTTVSPIQIVIYVLVYSVVIYFDYYRLFTLRSSINLYPCRWPHIQLIIFSGDYDATKEQILLKGKQRFGITVDPRNVHFVFLRLRRLVEADLYPCFTLAAQTMAGFVLGFEALLKLNPSVFIDTMGYSLTLPLFRWIGGSRVATYVHYPTISHDMIDLVSRRERSYNNADLIVQNNLLSHAKLLYYRIFAFFYGLAGRAAEVVLVNGSWTSGHIKRVWHCENAKIVFPPCDVSAFLALEQVAETRFAEDKVVRVLSIGQIRPEKNHKMQLEVIRFVMKKLTERNDGTKVSSKFSMRVITMYNFIIYGDFWDFFKRFTTYGVISRTFS</sequence>
<dbReference type="PANTHER" id="PTHR45919">
    <property type="entry name" value="GDP-MAN:MAN(3)GLCNAC(2)-PP-DOL ALPHA-1,2-MANNOSYLTRANSFERASE"/>
    <property type="match status" value="1"/>
</dbReference>
<dbReference type="GO" id="GO:0006487">
    <property type="term" value="P:protein N-linked glycosylation"/>
    <property type="evidence" value="ECO:0007669"/>
    <property type="project" value="TreeGrafter"/>
</dbReference>
<evidence type="ECO:0000256" key="2">
    <source>
        <dbReference type="ARBA" id="ARBA00009481"/>
    </source>
</evidence>
<accession>A0A183FLZ8</accession>
<keyword evidence="5" id="KW-0472">Membrane</keyword>
<organism evidence="8 9">
    <name type="scientific">Heligmosomoides polygyrus</name>
    <name type="common">Parasitic roundworm</name>
    <dbReference type="NCBI Taxonomy" id="6339"/>
    <lineage>
        <taxon>Eukaryota</taxon>
        <taxon>Metazoa</taxon>
        <taxon>Ecdysozoa</taxon>
        <taxon>Nematoda</taxon>
        <taxon>Chromadorea</taxon>
        <taxon>Rhabditida</taxon>
        <taxon>Rhabditina</taxon>
        <taxon>Rhabditomorpha</taxon>
        <taxon>Strongyloidea</taxon>
        <taxon>Heligmosomidae</taxon>
        <taxon>Heligmosomoides</taxon>
    </lineage>
</organism>
<dbReference type="Pfam" id="PF15924">
    <property type="entry name" value="ALG11_N"/>
    <property type="match status" value="1"/>
</dbReference>
<dbReference type="InterPro" id="IPR038013">
    <property type="entry name" value="ALG11"/>
</dbReference>
<dbReference type="WBParaSite" id="HPBE_0000835501-mRNA-1">
    <property type="protein sequence ID" value="HPBE_0000835501-mRNA-1"/>
    <property type="gene ID" value="HPBE_0000835501"/>
</dbReference>